<dbReference type="InterPro" id="IPR001206">
    <property type="entry name" value="Diacylglycerol_kinase_cat_dom"/>
</dbReference>
<evidence type="ECO:0000259" key="5">
    <source>
        <dbReference type="PROSITE" id="PS50146"/>
    </source>
</evidence>
<dbReference type="InterPro" id="IPR016064">
    <property type="entry name" value="NAD/diacylglycerol_kinase_sf"/>
</dbReference>
<dbReference type="SMART" id="SM00046">
    <property type="entry name" value="DAGKc"/>
    <property type="match status" value="1"/>
</dbReference>
<keyword evidence="2" id="KW-0547">Nucleotide-binding</keyword>
<name>A0A485KSB3_9STRA</name>
<keyword evidence="4" id="KW-0067">ATP-binding</keyword>
<accession>A0A485KSB3</accession>
<sequence>MLPTAAADADGALALGGPFTYAAKTIELWMTPSGLEVKGIDMDERVTWHDVLGASATSSTLTIHKCLRQKKFVRHLVNMQIQGTDETKVETFARAIRYMARMHTSHVASLPSIDDMAAQSPPPRTCLVLINPIGGTGQAVHIYETKVAAIFKAANICATTKLTEREAHATDVAESLDLAAFDFVVCVGGDGLANEVVQGLMKRKDWHEAIQKPLAMIPGGSGNGLAMSLLHGAGETYCPENSAFLIAKGRSQPMDLATTRNATSSSYSFLALSWAFMADVDLQSEGYRFLGSARFTMAAIAKLLSRKQWRGRLSYVPTSADNAPPPYWDLESQPSVAPVVTLLPSTFAPVSDKWTTIEGDFSLFWATSVSHTASDVYLAPGAHVSDGYMHLILVRGVVSMLTMFNVLLEFETGALVRNPNVEIIKTRAYQLQVDDDAFFSLDGERFAGPTVQVEVHRGMGRIMTLPIGQI</sequence>
<evidence type="ECO:0000256" key="4">
    <source>
        <dbReference type="ARBA" id="ARBA00022840"/>
    </source>
</evidence>
<gene>
    <name evidence="7" type="primary">Aste57867_11221</name>
    <name evidence="6" type="ORF">As57867_011179</name>
    <name evidence="7" type="ORF">ASTE57867_11221</name>
</gene>
<dbReference type="GO" id="GO:0005524">
    <property type="term" value="F:ATP binding"/>
    <property type="evidence" value="ECO:0007669"/>
    <property type="project" value="UniProtKB-KW"/>
</dbReference>
<dbReference type="InterPro" id="IPR045540">
    <property type="entry name" value="YegS/DAGK_C"/>
</dbReference>
<reference evidence="6" key="2">
    <citation type="submission" date="2019-06" db="EMBL/GenBank/DDBJ databases">
        <title>Genomics analysis of Aphanomyces spp. identifies a new class of oomycete effector associated with host adaptation.</title>
        <authorList>
            <person name="Gaulin E."/>
        </authorList>
    </citation>
    <scope>NUCLEOTIDE SEQUENCE</scope>
    <source>
        <strain evidence="6">CBS 578.67</strain>
    </source>
</reference>
<dbReference type="OrthoDB" id="3853857at2759"/>
<dbReference type="Gene3D" id="3.40.50.10330">
    <property type="entry name" value="Probable inorganic polyphosphate/atp-NAD kinase, domain 1"/>
    <property type="match status" value="1"/>
</dbReference>
<organism evidence="7 8">
    <name type="scientific">Aphanomyces stellatus</name>
    <dbReference type="NCBI Taxonomy" id="120398"/>
    <lineage>
        <taxon>Eukaryota</taxon>
        <taxon>Sar</taxon>
        <taxon>Stramenopiles</taxon>
        <taxon>Oomycota</taxon>
        <taxon>Saprolegniomycetes</taxon>
        <taxon>Saprolegniales</taxon>
        <taxon>Verrucalvaceae</taxon>
        <taxon>Aphanomyces</taxon>
    </lineage>
</organism>
<dbReference type="GO" id="GO:0046512">
    <property type="term" value="P:sphingosine biosynthetic process"/>
    <property type="evidence" value="ECO:0007669"/>
    <property type="project" value="TreeGrafter"/>
</dbReference>
<dbReference type="AlphaFoldDB" id="A0A485KSB3"/>
<dbReference type="InterPro" id="IPR017438">
    <property type="entry name" value="ATP-NAD_kinase_N"/>
</dbReference>
<dbReference type="GO" id="GO:0016020">
    <property type="term" value="C:membrane"/>
    <property type="evidence" value="ECO:0007669"/>
    <property type="project" value="TreeGrafter"/>
</dbReference>
<dbReference type="Pfam" id="PF19279">
    <property type="entry name" value="YegS_C"/>
    <property type="match status" value="1"/>
</dbReference>
<evidence type="ECO:0000256" key="1">
    <source>
        <dbReference type="ARBA" id="ARBA00022679"/>
    </source>
</evidence>
<evidence type="ECO:0000256" key="2">
    <source>
        <dbReference type="ARBA" id="ARBA00022741"/>
    </source>
</evidence>
<dbReference type="EMBL" id="CAADRA010005280">
    <property type="protein sequence ID" value="VFT88087.1"/>
    <property type="molecule type" value="Genomic_DNA"/>
</dbReference>
<dbReference type="EMBL" id="VJMH01005259">
    <property type="protein sequence ID" value="KAF0698153.1"/>
    <property type="molecule type" value="Genomic_DNA"/>
</dbReference>
<feature type="domain" description="DAGKc" evidence="5">
    <location>
        <begin position="121"/>
        <end position="263"/>
    </location>
</feature>
<dbReference type="SUPFAM" id="SSF111331">
    <property type="entry name" value="NAD kinase/diacylglycerol kinase-like"/>
    <property type="match status" value="1"/>
</dbReference>
<protein>
    <submittedName>
        <fullName evidence="7">Aste57867_11221 protein</fullName>
    </submittedName>
</protein>
<dbReference type="Gene3D" id="2.60.200.40">
    <property type="match status" value="1"/>
</dbReference>
<dbReference type="GO" id="GO:0001727">
    <property type="term" value="F:lipid kinase activity"/>
    <property type="evidence" value="ECO:0007669"/>
    <property type="project" value="TreeGrafter"/>
</dbReference>
<keyword evidence="3" id="KW-0418">Kinase</keyword>
<dbReference type="Pfam" id="PF00781">
    <property type="entry name" value="DAGK_cat"/>
    <property type="match status" value="1"/>
</dbReference>
<evidence type="ECO:0000313" key="7">
    <source>
        <dbReference type="EMBL" id="VFT88087.1"/>
    </source>
</evidence>
<dbReference type="Proteomes" id="UP000332933">
    <property type="component" value="Unassembled WGS sequence"/>
</dbReference>
<dbReference type="PANTHER" id="PTHR12358:SF31">
    <property type="entry name" value="ACYLGLYCEROL KINASE, MITOCHONDRIAL"/>
    <property type="match status" value="1"/>
</dbReference>
<keyword evidence="1" id="KW-0808">Transferase</keyword>
<dbReference type="PANTHER" id="PTHR12358">
    <property type="entry name" value="SPHINGOSINE KINASE"/>
    <property type="match status" value="1"/>
</dbReference>
<dbReference type="InterPro" id="IPR050187">
    <property type="entry name" value="Lipid_Phosphate_FormReg"/>
</dbReference>
<keyword evidence="8" id="KW-1185">Reference proteome</keyword>
<evidence type="ECO:0000313" key="8">
    <source>
        <dbReference type="Proteomes" id="UP000332933"/>
    </source>
</evidence>
<evidence type="ECO:0000313" key="6">
    <source>
        <dbReference type="EMBL" id="KAF0698153.1"/>
    </source>
</evidence>
<dbReference type="PROSITE" id="PS50146">
    <property type="entry name" value="DAGK"/>
    <property type="match status" value="1"/>
</dbReference>
<dbReference type="GO" id="GO:0005737">
    <property type="term" value="C:cytoplasm"/>
    <property type="evidence" value="ECO:0007669"/>
    <property type="project" value="TreeGrafter"/>
</dbReference>
<evidence type="ECO:0000256" key="3">
    <source>
        <dbReference type="ARBA" id="ARBA00022777"/>
    </source>
</evidence>
<reference evidence="7 8" key="1">
    <citation type="submission" date="2019-03" db="EMBL/GenBank/DDBJ databases">
        <authorList>
            <person name="Gaulin E."/>
            <person name="Dumas B."/>
        </authorList>
    </citation>
    <scope>NUCLEOTIDE SEQUENCE [LARGE SCALE GENOMIC DNA]</scope>
    <source>
        <strain evidence="7">CBS 568.67</strain>
    </source>
</reference>
<proteinExistence type="predicted"/>